<gene>
    <name evidence="2" type="primary">flaG</name>
    <name evidence="2" type="ordered locus">Ngar_c10100</name>
</gene>
<name>K0IIN0_NITGG</name>
<evidence type="ECO:0000313" key="2">
    <source>
        <dbReference type="EMBL" id="AFU57952.1"/>
    </source>
</evidence>
<proteinExistence type="predicted"/>
<evidence type="ECO:0000256" key="1">
    <source>
        <dbReference type="SAM" id="Phobius"/>
    </source>
</evidence>
<keyword evidence="2" id="KW-0966">Cell projection</keyword>
<dbReference type="Pfam" id="PF01917">
    <property type="entry name" value="Flagellin_arch-type"/>
    <property type="match status" value="1"/>
</dbReference>
<keyword evidence="1" id="KW-0472">Membrane</keyword>
<dbReference type="Proteomes" id="UP000008037">
    <property type="component" value="Chromosome"/>
</dbReference>
<dbReference type="GO" id="GO:0005198">
    <property type="term" value="F:structural molecule activity"/>
    <property type="evidence" value="ECO:0007669"/>
    <property type="project" value="InterPro"/>
</dbReference>
<dbReference type="STRING" id="1237085.Ngar_c10100"/>
<sequence>MKNSQMGSLIISEGIILIASIIIAAGFSVTVLNQMGVFKSTLATAGAAEKEIALTRIKILYATNSSSTQIDVWVKNIGTNQIVSLDKMDVYLGKLNNVQGIPYNAASPPKWTYTNSNGNVWQQKDSIKITVTLDYSLETNVNYLVRIATPNGVSDDYIFSLTTT</sequence>
<keyword evidence="2" id="KW-0282">Flagellum</keyword>
<dbReference type="AlphaFoldDB" id="K0IIN0"/>
<dbReference type="InParanoid" id="K0IIN0"/>
<dbReference type="GO" id="GO:0097588">
    <property type="term" value="P:archaeal or bacterial-type flagellum-dependent cell motility"/>
    <property type="evidence" value="ECO:0007669"/>
    <property type="project" value="InterPro"/>
</dbReference>
<dbReference type="HOGENOM" id="CLU_108339_0_0_2"/>
<keyword evidence="2" id="KW-0969">Cilium</keyword>
<evidence type="ECO:0000313" key="3">
    <source>
        <dbReference type="Proteomes" id="UP000008037"/>
    </source>
</evidence>
<keyword evidence="1" id="KW-0812">Transmembrane</keyword>
<organism evidence="2 3">
    <name type="scientific">Nitrososphaera gargensis (strain Ga9.2)</name>
    <dbReference type="NCBI Taxonomy" id="1237085"/>
    <lineage>
        <taxon>Archaea</taxon>
        <taxon>Nitrososphaerota</taxon>
        <taxon>Nitrososphaeria</taxon>
        <taxon>Nitrososphaerales</taxon>
        <taxon>Nitrososphaeraceae</taxon>
        <taxon>Nitrososphaera</taxon>
    </lineage>
</organism>
<keyword evidence="1" id="KW-1133">Transmembrane helix</keyword>
<dbReference type="EMBL" id="CP002408">
    <property type="protein sequence ID" value="AFU57952.1"/>
    <property type="molecule type" value="Genomic_DNA"/>
</dbReference>
<feature type="transmembrane region" description="Helical" evidence="1">
    <location>
        <begin position="6"/>
        <end position="32"/>
    </location>
</feature>
<keyword evidence="3" id="KW-1185">Reference proteome</keyword>
<dbReference type="KEGG" id="nga:Ngar_c10100"/>
<accession>K0IIN0</accession>
<reference evidence="2 3" key="1">
    <citation type="journal article" date="2012" name="Environ. Microbiol.">
        <title>The genome of the ammonia-oxidizing Candidatus Nitrososphaera gargensis: insights into metabolic versatility and environmental adaptations.</title>
        <authorList>
            <person name="Spang A."/>
            <person name="Poehlein A."/>
            <person name="Offre P."/>
            <person name="Zumbragel S."/>
            <person name="Haider S."/>
            <person name="Rychlik N."/>
            <person name="Nowka B."/>
            <person name="Schmeisser C."/>
            <person name="Lebedeva E.V."/>
            <person name="Rattei T."/>
            <person name="Bohm C."/>
            <person name="Schmid M."/>
            <person name="Galushko A."/>
            <person name="Hatzenpichler R."/>
            <person name="Weinmaier T."/>
            <person name="Daniel R."/>
            <person name="Schleper C."/>
            <person name="Spieck E."/>
            <person name="Streit W."/>
            <person name="Wagner M."/>
        </authorList>
    </citation>
    <scope>NUCLEOTIDE SEQUENCE [LARGE SCALE GENOMIC DNA]</scope>
    <source>
        <strain evidence="3">Ga9.2</strain>
    </source>
</reference>
<protein>
    <submittedName>
        <fullName evidence="2">Putative flagellar protein FlaG</fullName>
    </submittedName>
</protein>
<dbReference type="InterPro" id="IPR002774">
    <property type="entry name" value="Flagellin_arc-type"/>
</dbReference>